<evidence type="ECO:0000313" key="9">
    <source>
        <dbReference type="Proteomes" id="UP000239047"/>
    </source>
</evidence>
<evidence type="ECO:0000256" key="6">
    <source>
        <dbReference type="SAM" id="Coils"/>
    </source>
</evidence>
<organism evidence="8 9">
    <name type="scientific">Jeotgalibacillus proteolyticus</name>
    <dbReference type="NCBI Taxonomy" id="2082395"/>
    <lineage>
        <taxon>Bacteria</taxon>
        <taxon>Bacillati</taxon>
        <taxon>Bacillota</taxon>
        <taxon>Bacilli</taxon>
        <taxon>Bacillales</taxon>
        <taxon>Caryophanaceae</taxon>
        <taxon>Jeotgalibacillus</taxon>
    </lineage>
</organism>
<comment type="subcellular location">
    <subcellularLocation>
        <location evidence="1">Membrane</location>
    </subcellularLocation>
</comment>
<dbReference type="GO" id="GO:0003924">
    <property type="term" value="F:GTPase activity"/>
    <property type="evidence" value="ECO:0007669"/>
    <property type="project" value="InterPro"/>
</dbReference>
<dbReference type="OrthoDB" id="5477114at2"/>
<dbReference type="InterPro" id="IPR027417">
    <property type="entry name" value="P-loop_NTPase"/>
</dbReference>
<evidence type="ECO:0000256" key="4">
    <source>
        <dbReference type="ARBA" id="ARBA00023134"/>
    </source>
</evidence>
<dbReference type="GO" id="GO:0016020">
    <property type="term" value="C:membrane"/>
    <property type="evidence" value="ECO:0007669"/>
    <property type="project" value="UniProtKB-SubCell"/>
</dbReference>
<keyword evidence="4" id="KW-0342">GTP-binding</keyword>
<evidence type="ECO:0000256" key="2">
    <source>
        <dbReference type="ARBA" id="ARBA00022741"/>
    </source>
</evidence>
<feature type="coiled-coil region" evidence="6">
    <location>
        <begin position="270"/>
        <end position="309"/>
    </location>
</feature>
<dbReference type="InterPro" id="IPR045063">
    <property type="entry name" value="Dynamin_N"/>
</dbReference>
<evidence type="ECO:0000256" key="3">
    <source>
        <dbReference type="ARBA" id="ARBA00022801"/>
    </source>
</evidence>
<evidence type="ECO:0000313" key="8">
    <source>
        <dbReference type="EMBL" id="PPA71220.1"/>
    </source>
</evidence>
<keyword evidence="2" id="KW-0547">Nucleotide-binding</keyword>
<feature type="domain" description="Dynamin N-terminal" evidence="7">
    <location>
        <begin position="49"/>
        <end position="204"/>
    </location>
</feature>
<dbReference type="PANTHER" id="PTHR10465:SF0">
    <property type="entry name" value="SARCALUMENIN"/>
    <property type="match status" value="1"/>
</dbReference>
<dbReference type="AlphaFoldDB" id="A0A2S5GDX9"/>
<keyword evidence="9" id="KW-1185">Reference proteome</keyword>
<dbReference type="CDD" id="cd09912">
    <property type="entry name" value="DLP_2"/>
    <property type="match status" value="2"/>
</dbReference>
<proteinExistence type="predicted"/>
<keyword evidence="6" id="KW-0175">Coiled coil</keyword>
<sequence>MENTFSQQKNGLLLDLAAFYTVSVKHKNNRGAEKIKNLAQKLEDEELVVAFCGHFSAGKSAMINALMGENLLPSSPIPTSANLVAIHAGEDKNIRITMSDDKRIELLPPLNVSVVNQLGKNGAKVKRIDIYRSDSLLPSGVTVMDTPGIDSVDDAHKQSTESAIHSADLLFYVMDYNHVQSQMNFEWIRHMRKHHRPVHAIINQIDKHKDDELSFPVFKQSTEQAFAAWEASPLSTYYTTLKKPDHPFNDLQKIKAFVEGMMDNREETILETAKTSLEIIKEEHRNYLEEELEEMIDTYEDLLTQEELTNPDQVFMQEKELEEENAVYSLDQWESSFDHKRDEILRAAYLMPAEIREKAKLFLEANDPSYKVGVFFSAKKTEAERSARTDDFIRSLEEIVKQQLLWQIKNGCYTALKEAGASGASWSEEIESLTIPVDRQLAVSHIKPGAEVNGQSVLNYCEDLAKTLRFSAKRLMDGMKEKLIEEIQNEIEEYTHHAQSKWNSLHQKANALRSIKQVEHQLEELTKPLQDDGAKALQSWEEEWAASEKTIKKINEIDSLTEAKGESEKIPEKSSSIEQVNPEKIREKEVIHNLEVAVEELESVEGFARQREYLLQRINKLQSKNFTIALFGAFSAGKSSFANALLGKKVLPVSPNPTTASINRIKPPTGEDQDGTVRVYFKSRENLLSDLTHIFKELDFHPSSLEEAYELVDQAAAVTRSGMEAKKSFLHAFKKGWSNYSSHLGEELTVDEAEFEGFVAKEEQSCFVEAIDYFLSSRLAELGVSIVDTPGADSINARHTDVSFDYIRSADAVLFLTYYNHAFARADREFLIQLGRVKDSFEMDKMFFVVNAVDLAHDEEEKRQVLTYVKEQLVIFGIRSPRLFGVSSLQALSQDPNDIKASGIRPFERSFHQFLKDDLQGMALRTAHFEYAAAVKRIETLIKTASQNEEVKEQTKVKLAKARNYLSAHFANPSFTTVEARIEQEMKELMIYMEQRVFYRFSDFFKESFHPSLFTDQTSGKALKEALSNLLTMLGFDFAQELRVVNHRLIQHIEKQLTEQLKSEWHSLESLIPDGLMPPIKLPNLDILSFSPWFENESASDYKKELSLFKNTRSFFEKNEKRFMRDALQERLKIQAQTFLSEEQKRLKDWMILMLSTEGKELYTRWMEDLIEQIDSQMVSFSSHEVVEHWQKAYEAIEQRSAL</sequence>
<feature type="domain" description="Dynamin N-terminal" evidence="7">
    <location>
        <begin position="628"/>
        <end position="852"/>
    </location>
</feature>
<protein>
    <recommendedName>
        <fullName evidence="7">Dynamin N-terminal domain-containing protein</fullName>
    </recommendedName>
</protein>
<accession>A0A2S5GDX9</accession>
<keyword evidence="3" id="KW-0378">Hydrolase</keyword>
<evidence type="ECO:0000256" key="1">
    <source>
        <dbReference type="ARBA" id="ARBA00004370"/>
    </source>
</evidence>
<comment type="caution">
    <text evidence="8">The sequence shown here is derived from an EMBL/GenBank/DDBJ whole genome shotgun (WGS) entry which is preliminary data.</text>
</comment>
<dbReference type="SUPFAM" id="SSF52540">
    <property type="entry name" value="P-loop containing nucleoside triphosphate hydrolases"/>
    <property type="match status" value="2"/>
</dbReference>
<name>A0A2S5GDX9_9BACL</name>
<dbReference type="Pfam" id="PF00350">
    <property type="entry name" value="Dynamin_N"/>
    <property type="match status" value="2"/>
</dbReference>
<evidence type="ECO:0000256" key="5">
    <source>
        <dbReference type="ARBA" id="ARBA00023136"/>
    </source>
</evidence>
<dbReference type="RefSeq" id="WP_104056711.1">
    <property type="nucleotide sequence ID" value="NZ_PREZ01000002.1"/>
</dbReference>
<dbReference type="InterPro" id="IPR027094">
    <property type="entry name" value="Mitofusin_fam"/>
</dbReference>
<dbReference type="Gene3D" id="3.40.50.300">
    <property type="entry name" value="P-loop containing nucleotide triphosphate hydrolases"/>
    <property type="match status" value="2"/>
</dbReference>
<reference evidence="8 9" key="1">
    <citation type="submission" date="2018-02" db="EMBL/GenBank/DDBJ databases">
        <title>Jeotgalibacillus proteolyticum sp. nov. a protease producing bacterium isolated from ocean sediments of Laizhou Bay.</title>
        <authorList>
            <person name="Li Y."/>
        </authorList>
    </citation>
    <scope>NUCLEOTIDE SEQUENCE [LARGE SCALE GENOMIC DNA]</scope>
    <source>
        <strain evidence="8 9">22-7</strain>
    </source>
</reference>
<dbReference type="GO" id="GO:0005525">
    <property type="term" value="F:GTP binding"/>
    <property type="evidence" value="ECO:0007669"/>
    <property type="project" value="UniProtKB-KW"/>
</dbReference>
<gene>
    <name evidence="8" type="ORF">C4B60_03900</name>
</gene>
<keyword evidence="5" id="KW-0472">Membrane</keyword>
<dbReference type="EMBL" id="PREZ01000002">
    <property type="protein sequence ID" value="PPA71220.1"/>
    <property type="molecule type" value="Genomic_DNA"/>
</dbReference>
<dbReference type="PANTHER" id="PTHR10465">
    <property type="entry name" value="TRANSMEMBRANE GTPASE FZO1"/>
    <property type="match status" value="1"/>
</dbReference>
<evidence type="ECO:0000259" key="7">
    <source>
        <dbReference type="Pfam" id="PF00350"/>
    </source>
</evidence>
<dbReference type="Proteomes" id="UP000239047">
    <property type="component" value="Unassembled WGS sequence"/>
</dbReference>